<evidence type="ECO:0000313" key="12">
    <source>
        <dbReference type="Proteomes" id="UP001152759"/>
    </source>
</evidence>
<evidence type="ECO:0000256" key="7">
    <source>
        <dbReference type="ARBA" id="ARBA00023128"/>
    </source>
</evidence>
<evidence type="ECO:0000256" key="3">
    <source>
        <dbReference type="ARBA" id="ARBA00010766"/>
    </source>
</evidence>
<accession>A0A9N9ZZB5</accession>
<comment type="subcellular location">
    <subcellularLocation>
        <location evidence="1 8">Mitochondrion</location>
    </subcellularLocation>
</comment>
<dbReference type="Pfam" id="PF21392">
    <property type="entry name" value="COQ9_N"/>
    <property type="match status" value="1"/>
</dbReference>
<sequence length="346" mass="38983">MRPPFFIRLVDELIVNSVIRVACTIRALFFNLNCTVIDSLVLISKVSYYVIFYFQIAVEVPRMASRICLGVLSFSKNPHNVNFCRGSFVLFQRNSSQAVAHNDCSPGVKDLVELPKSESFQSNTDEEIQEKIFKAALPFVNTHGWSKSAITAGAEAVGYPGIVHGMFPRGGANLVEYFYSTCNRELALKMKLETEGAAAENKKKDPQVFVAEAIEARLRMIIPYLPKWPQALAIMALPPNAPHSIQNLMMLADDICYYSGDRSVDVTWYAKRLGVGSIYKVTELYFLQDTSPDYQNTWHFLNRRIEDAVQLHTVLMKSESASTLAKDVANVTFTTVRNMLGLNWNR</sequence>
<keyword evidence="5" id="KW-0809">Transit peptide</keyword>
<dbReference type="Proteomes" id="UP001152759">
    <property type="component" value="Chromosome 1"/>
</dbReference>
<name>A0A9N9ZZB5_BEMTA</name>
<keyword evidence="12" id="KW-1185">Reference proteome</keyword>
<dbReference type="EMBL" id="OU963862">
    <property type="protein sequence ID" value="CAH0380797.1"/>
    <property type="molecule type" value="Genomic_DNA"/>
</dbReference>
<evidence type="ECO:0000256" key="2">
    <source>
        <dbReference type="ARBA" id="ARBA00004749"/>
    </source>
</evidence>
<dbReference type="Gene3D" id="1.10.357.10">
    <property type="entry name" value="Tetracycline Repressor, domain 2"/>
    <property type="match status" value="1"/>
</dbReference>
<feature type="domain" description="Ubiquinone biosynthesis protein COQ9 HTH" evidence="10">
    <location>
        <begin position="126"/>
        <end position="155"/>
    </location>
</feature>
<keyword evidence="6 8" id="KW-0446">Lipid-binding</keyword>
<comment type="function">
    <text evidence="8">Membrane-associated protein that warps the membrane surface to access and bind aromatic isoprenes with high specificity, including ubiquinone (CoQ) isoprene intermediates and presents them directly to Coq7, therefore facilitating the Coq7-mediated hydroxylase step. Participates in the biosynthesis of coenzyme Q, also named ubiquinone, an essential lipid-soluble electron transporter for aerobic cellular respiration.</text>
</comment>
<dbReference type="InterPro" id="IPR012762">
    <property type="entry name" value="Ubiq_biosynth_COQ9"/>
</dbReference>
<keyword evidence="7 8" id="KW-0496">Mitochondrion</keyword>
<feature type="domain" description="COQ9 C-terminal" evidence="9">
    <location>
        <begin position="241"/>
        <end position="311"/>
    </location>
</feature>
<dbReference type="PANTHER" id="PTHR21427:SF19">
    <property type="entry name" value="UBIQUINONE BIOSYNTHESIS PROTEIN COQ9, MITOCHONDRIAL"/>
    <property type="match status" value="1"/>
</dbReference>
<comment type="pathway">
    <text evidence="2 8">Cofactor biosynthesis; ubiquinone biosynthesis.</text>
</comment>
<proteinExistence type="inferred from homology"/>
<reference evidence="11" key="1">
    <citation type="submission" date="2021-12" db="EMBL/GenBank/DDBJ databases">
        <authorList>
            <person name="King R."/>
        </authorList>
    </citation>
    <scope>NUCLEOTIDE SEQUENCE</scope>
</reference>
<dbReference type="GO" id="GO:0005743">
    <property type="term" value="C:mitochondrial inner membrane"/>
    <property type="evidence" value="ECO:0007669"/>
    <property type="project" value="TreeGrafter"/>
</dbReference>
<evidence type="ECO:0000256" key="4">
    <source>
        <dbReference type="ARBA" id="ARBA00022688"/>
    </source>
</evidence>
<evidence type="ECO:0000256" key="5">
    <source>
        <dbReference type="ARBA" id="ARBA00022946"/>
    </source>
</evidence>
<evidence type="ECO:0000259" key="10">
    <source>
        <dbReference type="Pfam" id="PF21392"/>
    </source>
</evidence>
<dbReference type="AlphaFoldDB" id="A0A9N9ZZB5"/>
<comment type="similarity">
    <text evidence="3 8">Belongs to the COQ9 family.</text>
</comment>
<dbReference type="Pfam" id="PF08511">
    <property type="entry name" value="COQ9"/>
    <property type="match status" value="1"/>
</dbReference>
<evidence type="ECO:0000259" key="9">
    <source>
        <dbReference type="Pfam" id="PF08511"/>
    </source>
</evidence>
<evidence type="ECO:0000256" key="1">
    <source>
        <dbReference type="ARBA" id="ARBA00004173"/>
    </source>
</evidence>
<evidence type="ECO:0000256" key="8">
    <source>
        <dbReference type="RuleBase" id="RU366063"/>
    </source>
</evidence>
<gene>
    <name evidence="11" type="ORF">BEMITA_LOCUS512</name>
</gene>
<evidence type="ECO:0000313" key="11">
    <source>
        <dbReference type="EMBL" id="CAH0380797.1"/>
    </source>
</evidence>
<dbReference type="NCBIfam" id="TIGR02396">
    <property type="entry name" value="diverge_rpsU"/>
    <property type="match status" value="1"/>
</dbReference>
<protein>
    <recommendedName>
        <fullName evidence="8">Ubiquinone biosynthesis protein</fullName>
    </recommendedName>
</protein>
<dbReference type="FunFam" id="1.10.357.10:FF:000004">
    <property type="entry name" value="Ubiquinone biosynthesis protein COQ9, mitochondrial"/>
    <property type="match status" value="1"/>
</dbReference>
<dbReference type="PANTHER" id="PTHR21427">
    <property type="entry name" value="UBIQUINONE BIOSYNTHESIS PROTEIN COQ9, MITOCHONDRIAL"/>
    <property type="match status" value="1"/>
</dbReference>
<dbReference type="GO" id="GO:0008289">
    <property type="term" value="F:lipid binding"/>
    <property type="evidence" value="ECO:0007669"/>
    <property type="project" value="UniProtKB-UniRule"/>
</dbReference>
<dbReference type="InterPro" id="IPR048674">
    <property type="entry name" value="COQ9_HTH"/>
</dbReference>
<organism evidence="11 12">
    <name type="scientific">Bemisia tabaci</name>
    <name type="common">Sweetpotato whitefly</name>
    <name type="synonym">Aleurodes tabaci</name>
    <dbReference type="NCBI Taxonomy" id="7038"/>
    <lineage>
        <taxon>Eukaryota</taxon>
        <taxon>Metazoa</taxon>
        <taxon>Ecdysozoa</taxon>
        <taxon>Arthropoda</taxon>
        <taxon>Hexapoda</taxon>
        <taxon>Insecta</taxon>
        <taxon>Pterygota</taxon>
        <taxon>Neoptera</taxon>
        <taxon>Paraneoptera</taxon>
        <taxon>Hemiptera</taxon>
        <taxon>Sternorrhyncha</taxon>
        <taxon>Aleyrodoidea</taxon>
        <taxon>Aleyrodidae</taxon>
        <taxon>Aleyrodinae</taxon>
        <taxon>Bemisia</taxon>
    </lineage>
</organism>
<evidence type="ECO:0000256" key="6">
    <source>
        <dbReference type="ARBA" id="ARBA00023121"/>
    </source>
</evidence>
<keyword evidence="4 8" id="KW-0831">Ubiquinone biosynthesis</keyword>
<dbReference type="GO" id="GO:0006744">
    <property type="term" value="P:ubiquinone biosynthetic process"/>
    <property type="evidence" value="ECO:0007669"/>
    <property type="project" value="UniProtKB-UniRule"/>
</dbReference>
<dbReference type="InterPro" id="IPR013718">
    <property type="entry name" value="COQ9_C"/>
</dbReference>